<dbReference type="AlphaFoldDB" id="A0ABD0L0L3"/>
<dbReference type="PROSITE" id="PS51257">
    <property type="entry name" value="PROKAR_LIPOPROTEIN"/>
    <property type="match status" value="1"/>
</dbReference>
<evidence type="ECO:0000256" key="1">
    <source>
        <dbReference type="SAM" id="SignalP"/>
    </source>
</evidence>
<reference evidence="2 3" key="1">
    <citation type="journal article" date="2023" name="Sci. Data">
        <title>Genome assembly of the Korean intertidal mud-creeper Batillaria attramentaria.</title>
        <authorList>
            <person name="Patra A.K."/>
            <person name="Ho P.T."/>
            <person name="Jun S."/>
            <person name="Lee S.J."/>
            <person name="Kim Y."/>
            <person name="Won Y.J."/>
        </authorList>
    </citation>
    <scope>NUCLEOTIDE SEQUENCE [LARGE SCALE GENOMIC DNA]</scope>
    <source>
        <strain evidence="2">Wonlab-2016</strain>
    </source>
</reference>
<keyword evidence="3" id="KW-1185">Reference proteome</keyword>
<gene>
    <name evidence="2" type="ORF">BaRGS_00015788</name>
</gene>
<accession>A0ABD0L0L3</accession>
<comment type="caution">
    <text evidence="2">The sequence shown here is derived from an EMBL/GenBank/DDBJ whole genome shotgun (WGS) entry which is preliminary data.</text>
</comment>
<keyword evidence="1" id="KW-0732">Signal</keyword>
<proteinExistence type="predicted"/>
<name>A0ABD0L0L3_9CAEN</name>
<organism evidence="2 3">
    <name type="scientific">Batillaria attramentaria</name>
    <dbReference type="NCBI Taxonomy" id="370345"/>
    <lineage>
        <taxon>Eukaryota</taxon>
        <taxon>Metazoa</taxon>
        <taxon>Spiralia</taxon>
        <taxon>Lophotrochozoa</taxon>
        <taxon>Mollusca</taxon>
        <taxon>Gastropoda</taxon>
        <taxon>Caenogastropoda</taxon>
        <taxon>Sorbeoconcha</taxon>
        <taxon>Cerithioidea</taxon>
        <taxon>Batillariidae</taxon>
        <taxon>Batillaria</taxon>
    </lineage>
</organism>
<protein>
    <submittedName>
        <fullName evidence="2">Uncharacterized protein</fullName>
    </submittedName>
</protein>
<sequence length="112" mass="12139">MSDRLARFVLTLLHVLTAMAAAGCLLSVLVDWEQVNQNDCSPVNGTESYTLSQTCTAIEYGDGILSGLSLLMAVGISCFWGRWGCADAASADDKQTSKSTMMAYYRKMALQQ</sequence>
<feature type="chain" id="PRO_5044775535" evidence="1">
    <location>
        <begin position="22"/>
        <end position="112"/>
    </location>
</feature>
<evidence type="ECO:0000313" key="3">
    <source>
        <dbReference type="Proteomes" id="UP001519460"/>
    </source>
</evidence>
<feature type="non-terminal residue" evidence="2">
    <location>
        <position position="112"/>
    </location>
</feature>
<dbReference type="Proteomes" id="UP001519460">
    <property type="component" value="Unassembled WGS sequence"/>
</dbReference>
<evidence type="ECO:0000313" key="2">
    <source>
        <dbReference type="EMBL" id="KAK7493058.1"/>
    </source>
</evidence>
<feature type="signal peptide" evidence="1">
    <location>
        <begin position="1"/>
        <end position="21"/>
    </location>
</feature>
<dbReference type="EMBL" id="JACVVK020000097">
    <property type="protein sequence ID" value="KAK7493058.1"/>
    <property type="molecule type" value="Genomic_DNA"/>
</dbReference>